<dbReference type="Proteomes" id="UP000483432">
    <property type="component" value="Unassembled WGS sequence"/>
</dbReference>
<keyword evidence="4" id="KW-0813">Transport</keyword>
<dbReference type="Gene3D" id="1.10.287.1700">
    <property type="match status" value="1"/>
</dbReference>
<keyword evidence="11" id="KW-0282">Flagellum</keyword>
<dbReference type="GO" id="GO:0044781">
    <property type="term" value="P:bacterial-type flagellum organization"/>
    <property type="evidence" value="ECO:0007669"/>
    <property type="project" value="UniProtKB-KW"/>
</dbReference>
<comment type="similarity">
    <text evidence="2">Belongs to the FliJ family.</text>
</comment>
<dbReference type="InterPro" id="IPR012823">
    <property type="entry name" value="Flagell_FliJ"/>
</dbReference>
<evidence type="ECO:0000256" key="3">
    <source>
        <dbReference type="ARBA" id="ARBA00020392"/>
    </source>
</evidence>
<keyword evidence="6" id="KW-0145">Chemotaxis</keyword>
<evidence type="ECO:0000313" key="11">
    <source>
        <dbReference type="EMBL" id="NDP47806.1"/>
    </source>
</evidence>
<reference evidence="11 12" key="1">
    <citation type="submission" date="2019-09" db="EMBL/GenBank/DDBJ databases">
        <title>H2 Metabolism Revealed by Metagenomic Analysis in Subglacial Sediment of East Antarctica.</title>
        <authorList>
            <person name="Yang Z."/>
            <person name="Zhang Y."/>
            <person name="Lv Y."/>
            <person name="Yan W."/>
            <person name="Xiao X."/>
            <person name="Sun B."/>
            <person name="Ma H."/>
        </authorList>
    </citation>
    <scope>NUCLEOTIDE SEQUENCE [LARGE SCALE GENOMIC DNA]</scope>
    <source>
        <strain evidence="11">Bin2_2</strain>
    </source>
</reference>
<dbReference type="InterPro" id="IPR052570">
    <property type="entry name" value="FliJ"/>
</dbReference>
<comment type="subcellular location">
    <subcellularLocation>
        <location evidence="1">Cell membrane</location>
        <topology evidence="1">Peripheral membrane protein</topology>
        <orientation evidence="1">Cytoplasmic side</orientation>
    </subcellularLocation>
</comment>
<evidence type="ECO:0000256" key="7">
    <source>
        <dbReference type="ARBA" id="ARBA00022795"/>
    </source>
</evidence>
<evidence type="ECO:0000256" key="1">
    <source>
        <dbReference type="ARBA" id="ARBA00004413"/>
    </source>
</evidence>
<dbReference type="PANTHER" id="PTHR38786:SF1">
    <property type="entry name" value="FLAGELLAR FLIJ PROTEIN"/>
    <property type="match status" value="1"/>
</dbReference>
<evidence type="ECO:0000313" key="12">
    <source>
        <dbReference type="Proteomes" id="UP000483432"/>
    </source>
</evidence>
<organism evidence="11 12">
    <name type="scientific">Sulfuriferula multivorans</name>
    <dbReference type="NCBI Taxonomy" id="1559896"/>
    <lineage>
        <taxon>Bacteria</taxon>
        <taxon>Pseudomonadati</taxon>
        <taxon>Pseudomonadota</taxon>
        <taxon>Betaproteobacteria</taxon>
        <taxon>Nitrosomonadales</taxon>
        <taxon>Sulfuricellaceae</taxon>
        <taxon>Sulfuriferula</taxon>
    </lineage>
</organism>
<evidence type="ECO:0000256" key="4">
    <source>
        <dbReference type="ARBA" id="ARBA00022448"/>
    </source>
</evidence>
<dbReference type="InterPro" id="IPR053716">
    <property type="entry name" value="Flag_assembly_chemotaxis_eff"/>
</dbReference>
<evidence type="ECO:0000256" key="2">
    <source>
        <dbReference type="ARBA" id="ARBA00010004"/>
    </source>
</evidence>
<sequence length="149" mass="16881">MASPSALHTLIDLASKASDESAKRLGLTLRLSEDAEQKLNLLLQYRDDYALRCQSNLAAGISTTHFNNFQEFMHKLDQAIVGQQKVLSDAKDRTLQARAAWLVCEQKKMSFVTLAARADKETARLELWRDQKQNDEYAARRTLNKPTLS</sequence>
<dbReference type="GO" id="GO:0009288">
    <property type="term" value="C:bacterial-type flagellum"/>
    <property type="evidence" value="ECO:0007669"/>
    <property type="project" value="InterPro"/>
</dbReference>
<dbReference type="GO" id="GO:0071973">
    <property type="term" value="P:bacterial-type flagellum-dependent cell motility"/>
    <property type="evidence" value="ECO:0007669"/>
    <property type="project" value="InterPro"/>
</dbReference>
<keyword evidence="7" id="KW-1005">Bacterial flagellum biogenesis</keyword>
<dbReference type="EMBL" id="JAAFGW010000058">
    <property type="protein sequence ID" value="NDP47806.1"/>
    <property type="molecule type" value="Genomic_DNA"/>
</dbReference>
<gene>
    <name evidence="11" type="primary">fliJ</name>
    <name evidence="11" type="ORF">GZ085_05315</name>
</gene>
<comment type="caution">
    <text evidence="11">The sequence shown here is derived from an EMBL/GenBank/DDBJ whole genome shotgun (WGS) entry which is preliminary data.</text>
</comment>
<evidence type="ECO:0000256" key="9">
    <source>
        <dbReference type="ARBA" id="ARBA00023136"/>
    </source>
</evidence>
<dbReference type="InterPro" id="IPR018006">
    <property type="entry name" value="Flag_FliJ_proteobac"/>
</dbReference>
<keyword evidence="8" id="KW-0653">Protein transport</keyword>
<dbReference type="GO" id="GO:0006935">
    <property type="term" value="P:chemotaxis"/>
    <property type="evidence" value="ECO:0007669"/>
    <property type="project" value="UniProtKB-KW"/>
</dbReference>
<dbReference type="PIRSF" id="PIRSF019404">
    <property type="entry name" value="FliJ"/>
    <property type="match status" value="1"/>
</dbReference>
<evidence type="ECO:0000256" key="5">
    <source>
        <dbReference type="ARBA" id="ARBA00022475"/>
    </source>
</evidence>
<proteinExistence type="inferred from homology"/>
<dbReference type="AlphaFoldDB" id="A0A7C9P2X9"/>
<keyword evidence="11" id="KW-0969">Cilium</keyword>
<dbReference type="PANTHER" id="PTHR38786">
    <property type="entry name" value="FLAGELLAR FLIJ PROTEIN"/>
    <property type="match status" value="1"/>
</dbReference>
<dbReference type="GO" id="GO:0005886">
    <property type="term" value="C:plasma membrane"/>
    <property type="evidence" value="ECO:0007669"/>
    <property type="project" value="UniProtKB-SubCell"/>
</dbReference>
<dbReference type="GO" id="GO:0015031">
    <property type="term" value="P:protein transport"/>
    <property type="evidence" value="ECO:0007669"/>
    <property type="project" value="UniProtKB-KW"/>
</dbReference>
<dbReference type="Pfam" id="PF02050">
    <property type="entry name" value="FliJ"/>
    <property type="match status" value="1"/>
</dbReference>
<evidence type="ECO:0000256" key="10">
    <source>
        <dbReference type="ARBA" id="ARBA00023225"/>
    </source>
</evidence>
<keyword evidence="11" id="KW-0966">Cell projection</keyword>
<dbReference type="NCBIfam" id="TIGR02473">
    <property type="entry name" value="flagell_FliJ"/>
    <property type="match status" value="1"/>
</dbReference>
<accession>A0A7C9P2X9</accession>
<protein>
    <recommendedName>
        <fullName evidence="3">Flagellar FliJ protein</fullName>
    </recommendedName>
</protein>
<evidence type="ECO:0000256" key="6">
    <source>
        <dbReference type="ARBA" id="ARBA00022500"/>
    </source>
</evidence>
<name>A0A7C9P2X9_9PROT</name>
<keyword evidence="9" id="KW-0472">Membrane</keyword>
<keyword evidence="5" id="KW-1003">Cell membrane</keyword>
<evidence type="ECO:0000256" key="8">
    <source>
        <dbReference type="ARBA" id="ARBA00022927"/>
    </source>
</evidence>
<dbReference type="PRINTS" id="PR01004">
    <property type="entry name" value="FLGFLIJ"/>
</dbReference>
<dbReference type="GO" id="GO:0003774">
    <property type="term" value="F:cytoskeletal motor activity"/>
    <property type="evidence" value="ECO:0007669"/>
    <property type="project" value="InterPro"/>
</dbReference>
<keyword evidence="10" id="KW-1006">Bacterial flagellum protein export</keyword>